<feature type="transmembrane region" description="Helical" evidence="2">
    <location>
        <begin position="305"/>
        <end position="324"/>
    </location>
</feature>
<feature type="compositionally biased region" description="Basic and acidic residues" evidence="1">
    <location>
        <begin position="398"/>
        <end position="408"/>
    </location>
</feature>
<evidence type="ECO:0000256" key="1">
    <source>
        <dbReference type="SAM" id="MobiDB-lite"/>
    </source>
</evidence>
<dbReference type="Proteomes" id="UP001162131">
    <property type="component" value="Unassembled WGS sequence"/>
</dbReference>
<feature type="compositionally biased region" description="Basic and acidic residues" evidence="1">
    <location>
        <begin position="424"/>
        <end position="453"/>
    </location>
</feature>
<evidence type="ECO:0000256" key="2">
    <source>
        <dbReference type="SAM" id="Phobius"/>
    </source>
</evidence>
<accession>A0AAU9JSQ9</accession>
<reference evidence="3" key="1">
    <citation type="submission" date="2021-09" db="EMBL/GenBank/DDBJ databases">
        <authorList>
            <consortium name="AG Swart"/>
            <person name="Singh M."/>
            <person name="Singh A."/>
            <person name="Seah K."/>
            <person name="Emmerich C."/>
        </authorList>
    </citation>
    <scope>NUCLEOTIDE SEQUENCE</scope>
    <source>
        <strain evidence="3">ATCC30299</strain>
    </source>
</reference>
<feature type="transmembrane region" description="Helical" evidence="2">
    <location>
        <begin position="199"/>
        <end position="219"/>
    </location>
</feature>
<protein>
    <submittedName>
        <fullName evidence="3">Uncharacterized protein</fullName>
    </submittedName>
</protein>
<feature type="transmembrane region" description="Helical" evidence="2">
    <location>
        <begin position="160"/>
        <end position="179"/>
    </location>
</feature>
<feature type="transmembrane region" description="Helical" evidence="2">
    <location>
        <begin position="12"/>
        <end position="36"/>
    </location>
</feature>
<feature type="region of interest" description="Disordered" evidence="1">
    <location>
        <begin position="392"/>
        <end position="483"/>
    </location>
</feature>
<evidence type="ECO:0000313" key="4">
    <source>
        <dbReference type="Proteomes" id="UP001162131"/>
    </source>
</evidence>
<dbReference type="EMBL" id="CAJZBQ010000044">
    <property type="protein sequence ID" value="CAG9327577.1"/>
    <property type="molecule type" value="Genomic_DNA"/>
</dbReference>
<name>A0AAU9JSQ9_9CILI</name>
<feature type="compositionally biased region" description="Basic residues" evidence="1">
    <location>
        <begin position="470"/>
        <end position="483"/>
    </location>
</feature>
<feature type="transmembrane region" description="Helical" evidence="2">
    <location>
        <begin position="273"/>
        <end position="293"/>
    </location>
</feature>
<keyword evidence="4" id="KW-1185">Reference proteome</keyword>
<gene>
    <name evidence="3" type="ORF">BSTOLATCC_MIC44210</name>
</gene>
<feature type="transmembrane region" description="Helical" evidence="2">
    <location>
        <begin position="333"/>
        <end position="353"/>
    </location>
</feature>
<keyword evidence="2" id="KW-0812">Transmembrane</keyword>
<organism evidence="3 4">
    <name type="scientific">Blepharisma stoltei</name>
    <dbReference type="NCBI Taxonomy" id="1481888"/>
    <lineage>
        <taxon>Eukaryota</taxon>
        <taxon>Sar</taxon>
        <taxon>Alveolata</taxon>
        <taxon>Ciliophora</taxon>
        <taxon>Postciliodesmatophora</taxon>
        <taxon>Heterotrichea</taxon>
        <taxon>Heterotrichida</taxon>
        <taxon>Blepharismidae</taxon>
        <taxon>Blepharisma</taxon>
    </lineage>
</organism>
<proteinExistence type="predicted"/>
<feature type="transmembrane region" description="Helical" evidence="2">
    <location>
        <begin position="119"/>
        <end position="139"/>
    </location>
</feature>
<dbReference type="AlphaFoldDB" id="A0AAU9JSQ9"/>
<comment type="caution">
    <text evidence="3">The sequence shown here is derived from an EMBL/GenBank/DDBJ whole genome shotgun (WGS) entry which is preliminary data.</text>
</comment>
<evidence type="ECO:0000313" key="3">
    <source>
        <dbReference type="EMBL" id="CAG9327577.1"/>
    </source>
</evidence>
<sequence length="483" mass="56168">MANYDADTTETVFIVFGAFLVCSYAATALFLLGIFVPKLTRELEEVMDGFARNWIQLQTLTALAYLNLKYTYSSATIIHANHSWVFINYADKDIKNSISQPETINYPDYFFATDEWEPYYFYNVFTVICIVGGYILAYVASKFIWKRTYDKNILTKIMEFEVGLQILKIVHFRLVMSFFLDLKEILDGKTIDFNSGLSFGVSIALLAVYPIGKILYLRIKHRANLEASKIKKIFGADYRAYRYFIREFHLIFEQFENIGIAASLCMIGEYKDIQLILVVTLHAAMLVYIGVFRPFRVFRTNLEDIAQRLIKTALAGVLVIYHFIDQKDFLENGVIALLIIWYLTKLLFTFLHIKELMSSVKTLLDQAPIDELEIEEQPKAFKKKRKSRKEVSLAKLNSRSDSEEETGKKKNGKKNNYNDVITTGRDRGEEDFTRDISEDESPKKTKKNHDGNHMRKLSSTEEEDIDPRLVRKRTPKRRRQSRK</sequence>
<keyword evidence="2" id="KW-1133">Transmembrane helix</keyword>
<keyword evidence="2" id="KW-0472">Membrane</keyword>